<accession>A0AAV7HTY0</accession>
<dbReference type="PANTHER" id="PTHR48051">
    <property type="match status" value="1"/>
</dbReference>
<dbReference type="PROSITE" id="PS51450">
    <property type="entry name" value="LRR"/>
    <property type="match status" value="2"/>
</dbReference>
<dbReference type="InterPro" id="IPR050216">
    <property type="entry name" value="LRR_domain-containing"/>
</dbReference>
<dbReference type="SMART" id="SM00364">
    <property type="entry name" value="LRR_BAC"/>
    <property type="match status" value="4"/>
</dbReference>
<keyword evidence="9" id="KW-1185">Reference proteome</keyword>
<sequence>MSFRKHNNKYTVDFKARLEHKLYLARENPEPIFDISNCALKTIPSGIFSLCKVFRKKELKLNVNKLTSLSGGGQLEDLSLIKLLDISDNEFANLPSDIYHLELLEELYLQNNNLKKLPTEITELSKLKILNVSNNKLKFLPDTMGSLKNLNILDISDNPLTKLPKSLGEAQKLIELKLDNVDLIYPPLFVVQGGAIAIVAYLAQELGVNYATRDAFLDAQLEKLHNNDNERLVETKDNLQVALMQLETSKERRQNALLEVEKNIREQQEYELHLQSINKDMKKKLLEDLVEQQTRLESEIERVQQERELNRNKLLSFIYNAEQEADSVIEKFLRSSEAERLAQAQLLEMENKEQLELLSQSHLDQSLCRTRETLLSMEELLKEELLTEKKIEEYNKFRDCNAQSLLTLELRSNNHLASIVKNQKQDREEMINQLRKDEGLQKAALTALLERSDARSWSIVQQVNLIQSQLVTLTNIELERKKLEITQQINDIADKRIILSNILVGLLEQQDKRRAELLETIKKIELSRDNDTERRGSLFWLMQYQSLMEARPQGLLEGLEPMLVRHVAIAGALHCLPFLASLPSLLPNVDHDQLISIGINNADDRQAIILAVENYNAEKKLCSEETQLPTAPIDEPCSSSTNSQDRDISRIDMTECVVCFDSQCEIIFIPCGHLCCCAKCSNMVLNECPMCRGSIQRKIQVHRP</sequence>
<dbReference type="SMART" id="SM00369">
    <property type="entry name" value="LRR_TYP"/>
    <property type="match status" value="4"/>
</dbReference>
<dbReference type="InterPro" id="IPR001841">
    <property type="entry name" value="Znf_RING"/>
</dbReference>
<keyword evidence="6" id="KW-0175">Coiled coil</keyword>
<keyword evidence="1" id="KW-0433">Leucine-rich repeat</keyword>
<feature type="domain" description="RING-type" evidence="7">
    <location>
        <begin position="656"/>
        <end position="692"/>
    </location>
</feature>
<dbReference type="CDD" id="cd16515">
    <property type="entry name" value="RING-HC_LRSAM1"/>
    <property type="match status" value="1"/>
</dbReference>
<dbReference type="Gene3D" id="3.30.40.10">
    <property type="entry name" value="Zinc/RING finger domain, C3HC4 (zinc finger)"/>
    <property type="match status" value="1"/>
</dbReference>
<keyword evidence="2" id="KW-0677">Repeat</keyword>
<dbReference type="GO" id="GO:0008270">
    <property type="term" value="F:zinc ion binding"/>
    <property type="evidence" value="ECO:0007669"/>
    <property type="project" value="UniProtKB-KW"/>
</dbReference>
<keyword evidence="4" id="KW-0862">Zinc</keyword>
<evidence type="ECO:0000256" key="4">
    <source>
        <dbReference type="ARBA" id="ARBA00022833"/>
    </source>
</evidence>
<protein>
    <recommendedName>
        <fullName evidence="7">RING-type domain-containing protein</fullName>
    </recommendedName>
</protein>
<evidence type="ECO:0000313" key="8">
    <source>
        <dbReference type="EMBL" id="KAH0535345.1"/>
    </source>
</evidence>
<proteinExistence type="predicted"/>
<evidence type="ECO:0000256" key="3">
    <source>
        <dbReference type="ARBA" id="ARBA00022771"/>
    </source>
</evidence>
<evidence type="ECO:0000256" key="2">
    <source>
        <dbReference type="ARBA" id="ARBA00022737"/>
    </source>
</evidence>
<dbReference type="AlphaFoldDB" id="A0AAV7HTY0"/>
<dbReference type="PANTHER" id="PTHR48051:SF47">
    <property type="entry name" value="LEUCINE RICH REPEAT AND STERILE ALPHA MOTIF CONTAINING 1"/>
    <property type="match status" value="1"/>
</dbReference>
<dbReference type="Pfam" id="PF13920">
    <property type="entry name" value="zf-C3HC4_3"/>
    <property type="match status" value="1"/>
</dbReference>
<dbReference type="Proteomes" id="UP000826195">
    <property type="component" value="Unassembled WGS sequence"/>
</dbReference>
<organism evidence="8 9">
    <name type="scientific">Cotesia glomerata</name>
    <name type="common">Lepidopteran parasitic wasp</name>
    <name type="synonym">Apanteles glomeratus</name>
    <dbReference type="NCBI Taxonomy" id="32391"/>
    <lineage>
        <taxon>Eukaryota</taxon>
        <taxon>Metazoa</taxon>
        <taxon>Ecdysozoa</taxon>
        <taxon>Arthropoda</taxon>
        <taxon>Hexapoda</taxon>
        <taxon>Insecta</taxon>
        <taxon>Pterygota</taxon>
        <taxon>Neoptera</taxon>
        <taxon>Endopterygota</taxon>
        <taxon>Hymenoptera</taxon>
        <taxon>Apocrita</taxon>
        <taxon>Ichneumonoidea</taxon>
        <taxon>Braconidae</taxon>
        <taxon>Microgastrinae</taxon>
        <taxon>Cotesia</taxon>
    </lineage>
</organism>
<keyword evidence="3 5" id="KW-0479">Metal-binding</keyword>
<dbReference type="PROSITE" id="PS50089">
    <property type="entry name" value="ZF_RING_2"/>
    <property type="match status" value="1"/>
</dbReference>
<dbReference type="InterPro" id="IPR013083">
    <property type="entry name" value="Znf_RING/FYVE/PHD"/>
</dbReference>
<dbReference type="InterPro" id="IPR055414">
    <property type="entry name" value="LRR_R13L4/SHOC2-like"/>
</dbReference>
<dbReference type="GO" id="GO:0005737">
    <property type="term" value="C:cytoplasm"/>
    <property type="evidence" value="ECO:0007669"/>
    <property type="project" value="TreeGrafter"/>
</dbReference>
<gene>
    <name evidence="8" type="ORF">KQX54_015980</name>
</gene>
<dbReference type="EMBL" id="JAHXZJ010002982">
    <property type="protein sequence ID" value="KAH0535345.1"/>
    <property type="molecule type" value="Genomic_DNA"/>
</dbReference>
<dbReference type="SUPFAM" id="SSF57850">
    <property type="entry name" value="RING/U-box"/>
    <property type="match status" value="1"/>
</dbReference>
<feature type="coiled-coil region" evidence="6">
    <location>
        <begin position="475"/>
        <end position="527"/>
    </location>
</feature>
<dbReference type="Gene3D" id="3.80.10.10">
    <property type="entry name" value="Ribonuclease Inhibitor"/>
    <property type="match status" value="1"/>
</dbReference>
<dbReference type="InterPro" id="IPR032675">
    <property type="entry name" value="LRR_dom_sf"/>
</dbReference>
<comment type="caution">
    <text evidence="8">The sequence shown here is derived from an EMBL/GenBank/DDBJ whole genome shotgun (WGS) entry which is preliminary data.</text>
</comment>
<dbReference type="Pfam" id="PF23598">
    <property type="entry name" value="LRR_14"/>
    <property type="match status" value="1"/>
</dbReference>
<reference evidence="8 9" key="1">
    <citation type="journal article" date="2021" name="J. Hered.">
        <title>A chromosome-level genome assembly of the parasitoid wasp, Cotesia glomerata (Hymenoptera: Braconidae).</title>
        <authorList>
            <person name="Pinto B.J."/>
            <person name="Weis J.J."/>
            <person name="Gamble T."/>
            <person name="Ode P.J."/>
            <person name="Paul R."/>
            <person name="Zaspel J.M."/>
        </authorList>
    </citation>
    <scope>NUCLEOTIDE SEQUENCE [LARGE SCALE GENOMIC DNA]</scope>
    <source>
        <strain evidence="8">CgM1</strain>
    </source>
</reference>
<evidence type="ECO:0000313" key="9">
    <source>
        <dbReference type="Proteomes" id="UP000826195"/>
    </source>
</evidence>
<dbReference type="InterPro" id="IPR001611">
    <property type="entry name" value="Leu-rich_rpt"/>
</dbReference>
<name>A0AAV7HTY0_COTGL</name>
<dbReference type="InterPro" id="IPR003591">
    <property type="entry name" value="Leu-rich_rpt_typical-subtyp"/>
</dbReference>
<evidence type="ECO:0000256" key="1">
    <source>
        <dbReference type="ARBA" id="ARBA00022614"/>
    </source>
</evidence>
<evidence type="ECO:0000259" key="7">
    <source>
        <dbReference type="PROSITE" id="PS50089"/>
    </source>
</evidence>
<dbReference type="SUPFAM" id="SSF52058">
    <property type="entry name" value="L domain-like"/>
    <property type="match status" value="1"/>
</dbReference>
<evidence type="ECO:0000256" key="6">
    <source>
        <dbReference type="SAM" id="Coils"/>
    </source>
</evidence>
<feature type="coiled-coil region" evidence="6">
    <location>
        <begin position="229"/>
        <end position="313"/>
    </location>
</feature>
<evidence type="ECO:0000256" key="5">
    <source>
        <dbReference type="PROSITE-ProRule" id="PRU00175"/>
    </source>
</evidence>
<keyword evidence="3 5" id="KW-0863">Zinc-finger</keyword>